<name>A0A5K7VXU5_9EUKA</name>
<evidence type="ECO:0000313" key="3">
    <source>
        <dbReference type="Proteomes" id="UP000503178"/>
    </source>
</evidence>
<sequence length="163" mass="19781">MLSFFKFYKFWGSFFLDLKKFKSRNLNFLNNANIKIKVSSINNDLLGMPELFFSFLFKRFQNNKYVYKKSVFLSNNILFLDLQFFLIFFLNLNSFKFFSKNCFVFIADSDLFYSNFNIFSINFLFKLKYFFKIKHQSFFLNNNDCIFFNCLSLWGLPCYIVSI</sequence>
<protein>
    <submittedName>
        <fullName evidence="2">Uncharacterized protein</fullName>
    </submittedName>
</protein>
<dbReference type="Proteomes" id="UP000503178">
    <property type="component" value="Mitochondrion MT"/>
</dbReference>
<proteinExistence type="predicted"/>
<keyword evidence="2" id="KW-0496">Mitochondrion</keyword>
<feature type="transmembrane region" description="Helical" evidence="1">
    <location>
        <begin position="71"/>
        <end position="92"/>
    </location>
</feature>
<keyword evidence="1" id="KW-0812">Transmembrane</keyword>
<organism evidence="2 3">
    <name type="scientific">Paulinella micropora</name>
    <dbReference type="NCBI Taxonomy" id="1928728"/>
    <lineage>
        <taxon>Eukaryota</taxon>
        <taxon>Sar</taxon>
        <taxon>Rhizaria</taxon>
        <taxon>Cercozoa</taxon>
        <taxon>Imbricatea</taxon>
        <taxon>Silicofilosea</taxon>
        <taxon>Euglyphida</taxon>
        <taxon>Paulinellidae</taxon>
        <taxon>Paulinella</taxon>
    </lineage>
</organism>
<evidence type="ECO:0000313" key="2">
    <source>
        <dbReference type="EMBL" id="BBL86711.1"/>
    </source>
</evidence>
<keyword evidence="1" id="KW-0472">Membrane</keyword>
<evidence type="ECO:0000256" key="1">
    <source>
        <dbReference type="SAM" id="Phobius"/>
    </source>
</evidence>
<accession>A0A5K7VXU5</accession>
<reference evidence="2 3" key="1">
    <citation type="submission" date="2019-06" db="EMBL/GenBank/DDBJ databases">
        <title>A hidden player of endosymbiotic evolution: DNA virus triggered massive gene transfer.</title>
        <authorList>
            <person name="Matsuo M."/>
            <person name="Katahata A."/>
            <person name="Tachikawa M."/>
            <person name="Minakuchi Y."/>
            <person name="Noguchi H."/>
            <person name="Toyoda A."/>
            <person name="Fujiyama A."/>
            <person name="Suzuki Y."/>
            <person name="Satoh S."/>
            <person name="Nakayama T."/>
            <person name="Kamikawa R."/>
            <person name="Nomura M."/>
            <person name="Inagaki Y."/>
            <person name="Ishida K."/>
            <person name="Obokata J."/>
        </authorList>
    </citation>
    <scope>NUCLEOTIDE SEQUENCE [LARGE SCALE GENOMIC DNA]</scope>
    <source>
        <strain evidence="2 3">MYN1</strain>
    </source>
</reference>
<keyword evidence="3" id="KW-1185">Reference proteome</keyword>
<keyword evidence="1" id="KW-1133">Transmembrane helix</keyword>
<dbReference type="EMBL" id="LC490352">
    <property type="protein sequence ID" value="BBL86711.1"/>
    <property type="molecule type" value="Genomic_DNA"/>
</dbReference>
<gene>
    <name evidence="2" type="ORF">PMYN1_Mit49</name>
</gene>
<geneLocation type="mitochondrion" evidence="2"/>
<dbReference type="AlphaFoldDB" id="A0A5K7VXU5"/>
<feature type="transmembrane region" description="Helical" evidence="1">
    <location>
        <begin position="112"/>
        <end position="131"/>
    </location>
</feature>